<keyword evidence="3 6" id="KW-0812">Transmembrane</keyword>
<dbReference type="NCBIfam" id="TIGR00254">
    <property type="entry name" value="GGDEF"/>
    <property type="match status" value="1"/>
</dbReference>
<feature type="domain" description="GGDEF" evidence="7">
    <location>
        <begin position="227"/>
        <end position="357"/>
    </location>
</feature>
<feature type="transmembrane region" description="Helical" evidence="6">
    <location>
        <begin position="40"/>
        <end position="58"/>
    </location>
</feature>
<keyword evidence="5 6" id="KW-0472">Membrane</keyword>
<keyword evidence="4 6" id="KW-1133">Transmembrane helix</keyword>
<name>A0ABV6GAZ8_9BACI</name>
<evidence type="ECO:0000259" key="7">
    <source>
        <dbReference type="PROSITE" id="PS50887"/>
    </source>
</evidence>
<protein>
    <submittedName>
        <fullName evidence="8">GGDEF domain-containing protein</fullName>
    </submittedName>
</protein>
<organism evidence="8 9">
    <name type="scientific">Metabacillus herbersteinensis</name>
    <dbReference type="NCBI Taxonomy" id="283816"/>
    <lineage>
        <taxon>Bacteria</taxon>
        <taxon>Bacillati</taxon>
        <taxon>Bacillota</taxon>
        <taxon>Bacilli</taxon>
        <taxon>Bacillales</taxon>
        <taxon>Bacillaceae</taxon>
        <taxon>Metabacillus</taxon>
    </lineage>
</organism>
<dbReference type="InterPro" id="IPR050469">
    <property type="entry name" value="Diguanylate_Cyclase"/>
</dbReference>
<evidence type="ECO:0000256" key="4">
    <source>
        <dbReference type="ARBA" id="ARBA00022989"/>
    </source>
</evidence>
<dbReference type="Gene3D" id="3.30.70.270">
    <property type="match status" value="1"/>
</dbReference>
<sequence>MNVFQGMFANIAIVIAFIFLGNQFVREKSLSPRTDLKTKIALGLLLGILGLILMTYQVPITDVMFIDLRYLPIVIAAIYTGFLSSVLSSLCIAFGRLFMFGVSDTSIKSFVFLLLLGLLIGILSKMIQNQSFFRKWFLLNVISLVFAILNFCILQITWVFLAYYLIAYIIAASLIYYCLVYVSQLNGQYRYFKTQSMKDHLTGLYNHRKFAELIAEEKANALEQSDQPLSLLVIDIDHFKKVNDTYGHLFGDQVLHNLSKLLVSSIRKEDKVSRYGGEEFTVILPNTTIGEASSVAESIRRFIETEIFFIEQKELSITVSIGVASYPETVTDVHTLFEKADENLYKSKTSGRNKVSI</sequence>
<dbReference type="InterPro" id="IPR043128">
    <property type="entry name" value="Rev_trsase/Diguanyl_cyclase"/>
</dbReference>
<feature type="transmembrane region" description="Helical" evidence="6">
    <location>
        <begin position="162"/>
        <end position="182"/>
    </location>
</feature>
<dbReference type="Pfam" id="PF07694">
    <property type="entry name" value="5TM-5TMR_LYT"/>
    <property type="match status" value="1"/>
</dbReference>
<dbReference type="EMBL" id="JBHLVO010000002">
    <property type="protein sequence ID" value="MFC0270658.1"/>
    <property type="molecule type" value="Genomic_DNA"/>
</dbReference>
<proteinExistence type="predicted"/>
<dbReference type="InterPro" id="IPR000160">
    <property type="entry name" value="GGDEF_dom"/>
</dbReference>
<feature type="transmembrane region" description="Helical" evidence="6">
    <location>
        <begin position="7"/>
        <end position="25"/>
    </location>
</feature>
<evidence type="ECO:0000256" key="2">
    <source>
        <dbReference type="ARBA" id="ARBA00022475"/>
    </source>
</evidence>
<keyword evidence="9" id="KW-1185">Reference proteome</keyword>
<dbReference type="Proteomes" id="UP001589854">
    <property type="component" value="Unassembled WGS sequence"/>
</dbReference>
<feature type="transmembrane region" description="Helical" evidence="6">
    <location>
        <begin position="70"/>
        <end position="95"/>
    </location>
</feature>
<dbReference type="InterPro" id="IPR029787">
    <property type="entry name" value="Nucleotide_cyclase"/>
</dbReference>
<comment type="subcellular location">
    <subcellularLocation>
        <location evidence="1">Cell membrane</location>
        <topology evidence="1">Multi-pass membrane protein</topology>
    </subcellularLocation>
</comment>
<dbReference type="SMART" id="SM00267">
    <property type="entry name" value="GGDEF"/>
    <property type="match status" value="1"/>
</dbReference>
<evidence type="ECO:0000256" key="3">
    <source>
        <dbReference type="ARBA" id="ARBA00022692"/>
    </source>
</evidence>
<dbReference type="PANTHER" id="PTHR45138">
    <property type="entry name" value="REGULATORY COMPONENTS OF SENSORY TRANSDUCTION SYSTEM"/>
    <property type="match status" value="1"/>
</dbReference>
<comment type="caution">
    <text evidence="8">The sequence shown here is derived from an EMBL/GenBank/DDBJ whole genome shotgun (WGS) entry which is preliminary data.</text>
</comment>
<feature type="transmembrane region" description="Helical" evidence="6">
    <location>
        <begin position="136"/>
        <end position="156"/>
    </location>
</feature>
<dbReference type="RefSeq" id="WP_378930848.1">
    <property type="nucleotide sequence ID" value="NZ_JBHLVO010000002.1"/>
</dbReference>
<evidence type="ECO:0000256" key="1">
    <source>
        <dbReference type="ARBA" id="ARBA00004651"/>
    </source>
</evidence>
<evidence type="ECO:0000313" key="9">
    <source>
        <dbReference type="Proteomes" id="UP001589854"/>
    </source>
</evidence>
<evidence type="ECO:0000256" key="5">
    <source>
        <dbReference type="ARBA" id="ARBA00023136"/>
    </source>
</evidence>
<evidence type="ECO:0000313" key="8">
    <source>
        <dbReference type="EMBL" id="MFC0270658.1"/>
    </source>
</evidence>
<accession>A0ABV6GAZ8</accession>
<gene>
    <name evidence="8" type="ORF">ACFFIX_04230</name>
</gene>
<dbReference type="InterPro" id="IPR011620">
    <property type="entry name" value="Sig_transdc_His_kinase_LytS_TM"/>
</dbReference>
<dbReference type="CDD" id="cd01949">
    <property type="entry name" value="GGDEF"/>
    <property type="match status" value="1"/>
</dbReference>
<dbReference type="Pfam" id="PF00990">
    <property type="entry name" value="GGDEF"/>
    <property type="match status" value="1"/>
</dbReference>
<evidence type="ECO:0000256" key="6">
    <source>
        <dbReference type="SAM" id="Phobius"/>
    </source>
</evidence>
<dbReference type="PROSITE" id="PS50887">
    <property type="entry name" value="GGDEF"/>
    <property type="match status" value="1"/>
</dbReference>
<reference evidence="8 9" key="1">
    <citation type="submission" date="2024-09" db="EMBL/GenBank/DDBJ databases">
        <authorList>
            <person name="Sun Q."/>
            <person name="Mori K."/>
        </authorList>
    </citation>
    <scope>NUCLEOTIDE SEQUENCE [LARGE SCALE GENOMIC DNA]</scope>
    <source>
        <strain evidence="8 9">CCM 7228</strain>
    </source>
</reference>
<dbReference type="PANTHER" id="PTHR45138:SF9">
    <property type="entry name" value="DIGUANYLATE CYCLASE DGCM-RELATED"/>
    <property type="match status" value="1"/>
</dbReference>
<dbReference type="SUPFAM" id="SSF55073">
    <property type="entry name" value="Nucleotide cyclase"/>
    <property type="match status" value="1"/>
</dbReference>
<feature type="transmembrane region" description="Helical" evidence="6">
    <location>
        <begin position="107"/>
        <end position="124"/>
    </location>
</feature>
<keyword evidence="2" id="KW-1003">Cell membrane</keyword>